<dbReference type="InterPro" id="IPR003730">
    <property type="entry name" value="Cu_polyphenol_OxRdtase"/>
</dbReference>
<reference evidence="11 12" key="1">
    <citation type="submission" date="2019-11" db="EMBL/GenBank/DDBJ databases">
        <title>Whole-genome sequence of the anaerobic purple sulfur bacterium Allochromatium palmeri DSM 15591.</title>
        <authorList>
            <person name="Kyndt J.A."/>
            <person name="Meyer T.E."/>
        </authorList>
    </citation>
    <scope>NUCLEOTIDE SEQUENCE [LARGE SCALE GENOMIC DNA]</scope>
    <source>
        <strain evidence="11 12">DSM 15591</strain>
    </source>
</reference>
<evidence type="ECO:0000256" key="7">
    <source>
        <dbReference type="ARBA" id="ARBA00047989"/>
    </source>
</evidence>
<dbReference type="Pfam" id="PF02578">
    <property type="entry name" value="Cu-oxidase_4"/>
    <property type="match status" value="1"/>
</dbReference>
<dbReference type="GO" id="GO:0017061">
    <property type="term" value="F:S-methyl-5-thioadenosine phosphorylase activity"/>
    <property type="evidence" value="ECO:0007669"/>
    <property type="project" value="UniProtKB-EC"/>
</dbReference>
<evidence type="ECO:0000256" key="5">
    <source>
        <dbReference type="ARBA" id="ARBA00022801"/>
    </source>
</evidence>
<organism evidence="11 12">
    <name type="scientific">Allochromatium palmeri</name>
    <dbReference type="NCBI Taxonomy" id="231048"/>
    <lineage>
        <taxon>Bacteria</taxon>
        <taxon>Pseudomonadati</taxon>
        <taxon>Pseudomonadota</taxon>
        <taxon>Gammaproteobacteria</taxon>
        <taxon>Chromatiales</taxon>
        <taxon>Chromatiaceae</taxon>
        <taxon>Allochromatium</taxon>
    </lineage>
</organism>
<dbReference type="RefSeq" id="WP_155448761.1">
    <property type="nucleotide sequence ID" value="NZ_WNKT01000004.1"/>
</dbReference>
<dbReference type="PANTHER" id="PTHR30616">
    <property type="entry name" value="UNCHARACTERIZED PROTEIN YFIH"/>
    <property type="match status" value="1"/>
</dbReference>
<evidence type="ECO:0000313" key="11">
    <source>
        <dbReference type="EMBL" id="MTW20187.1"/>
    </source>
</evidence>
<name>A0A6N8ECB6_9GAMM</name>
<comment type="catalytic activity">
    <reaction evidence="1">
        <text>inosine + phosphate = alpha-D-ribose 1-phosphate + hypoxanthine</text>
        <dbReference type="Rhea" id="RHEA:27646"/>
        <dbReference type="ChEBI" id="CHEBI:17368"/>
        <dbReference type="ChEBI" id="CHEBI:17596"/>
        <dbReference type="ChEBI" id="CHEBI:43474"/>
        <dbReference type="ChEBI" id="CHEBI:57720"/>
        <dbReference type="EC" id="2.4.2.1"/>
    </reaction>
    <physiologicalReaction direction="left-to-right" evidence="1">
        <dbReference type="Rhea" id="RHEA:27647"/>
    </physiologicalReaction>
</comment>
<comment type="catalytic activity">
    <reaction evidence="8">
        <text>adenosine + phosphate = alpha-D-ribose 1-phosphate + adenine</text>
        <dbReference type="Rhea" id="RHEA:27642"/>
        <dbReference type="ChEBI" id="CHEBI:16335"/>
        <dbReference type="ChEBI" id="CHEBI:16708"/>
        <dbReference type="ChEBI" id="CHEBI:43474"/>
        <dbReference type="ChEBI" id="CHEBI:57720"/>
        <dbReference type="EC" id="2.4.2.1"/>
    </reaction>
    <physiologicalReaction direction="left-to-right" evidence="8">
        <dbReference type="Rhea" id="RHEA:27643"/>
    </physiologicalReaction>
</comment>
<comment type="caution">
    <text evidence="11">The sequence shown here is derived from an EMBL/GenBank/DDBJ whole genome shotgun (WGS) entry which is preliminary data.</text>
</comment>
<evidence type="ECO:0000313" key="12">
    <source>
        <dbReference type="Proteomes" id="UP000434044"/>
    </source>
</evidence>
<dbReference type="AlphaFoldDB" id="A0A6N8ECB6"/>
<evidence type="ECO:0000256" key="3">
    <source>
        <dbReference type="ARBA" id="ARBA00022679"/>
    </source>
</evidence>
<keyword evidence="3" id="KW-0808">Transferase</keyword>
<comment type="catalytic activity">
    <reaction evidence="9">
        <text>S-methyl-5'-thioadenosine + phosphate = 5-(methylsulfanyl)-alpha-D-ribose 1-phosphate + adenine</text>
        <dbReference type="Rhea" id="RHEA:11852"/>
        <dbReference type="ChEBI" id="CHEBI:16708"/>
        <dbReference type="ChEBI" id="CHEBI:17509"/>
        <dbReference type="ChEBI" id="CHEBI:43474"/>
        <dbReference type="ChEBI" id="CHEBI:58533"/>
        <dbReference type="EC" id="2.4.2.28"/>
    </reaction>
    <physiologicalReaction direction="left-to-right" evidence="9">
        <dbReference type="Rhea" id="RHEA:11853"/>
    </physiologicalReaction>
</comment>
<keyword evidence="5" id="KW-0378">Hydrolase</keyword>
<dbReference type="Proteomes" id="UP000434044">
    <property type="component" value="Unassembled WGS sequence"/>
</dbReference>
<keyword evidence="12" id="KW-1185">Reference proteome</keyword>
<dbReference type="GO" id="GO:0005507">
    <property type="term" value="F:copper ion binding"/>
    <property type="evidence" value="ECO:0007669"/>
    <property type="project" value="TreeGrafter"/>
</dbReference>
<evidence type="ECO:0000256" key="4">
    <source>
        <dbReference type="ARBA" id="ARBA00022723"/>
    </source>
</evidence>
<proteinExistence type="inferred from homology"/>
<dbReference type="NCBIfam" id="TIGR00726">
    <property type="entry name" value="peptidoglycan editing factor PgeF"/>
    <property type="match status" value="1"/>
</dbReference>
<evidence type="ECO:0000256" key="2">
    <source>
        <dbReference type="ARBA" id="ARBA00007353"/>
    </source>
</evidence>
<evidence type="ECO:0000256" key="8">
    <source>
        <dbReference type="ARBA" id="ARBA00048968"/>
    </source>
</evidence>
<dbReference type="SUPFAM" id="SSF64438">
    <property type="entry name" value="CNF1/YfiH-like putative cysteine hydrolases"/>
    <property type="match status" value="1"/>
</dbReference>
<dbReference type="OrthoDB" id="4279at2"/>
<dbReference type="CDD" id="cd16833">
    <property type="entry name" value="YfiH"/>
    <property type="match status" value="1"/>
</dbReference>
<dbReference type="InterPro" id="IPR011324">
    <property type="entry name" value="Cytotoxic_necrot_fac-like_cat"/>
</dbReference>
<evidence type="ECO:0000256" key="9">
    <source>
        <dbReference type="ARBA" id="ARBA00049893"/>
    </source>
</evidence>
<comment type="catalytic activity">
    <reaction evidence="7">
        <text>adenosine + H2O + H(+) = inosine + NH4(+)</text>
        <dbReference type="Rhea" id="RHEA:24408"/>
        <dbReference type="ChEBI" id="CHEBI:15377"/>
        <dbReference type="ChEBI" id="CHEBI:15378"/>
        <dbReference type="ChEBI" id="CHEBI:16335"/>
        <dbReference type="ChEBI" id="CHEBI:17596"/>
        <dbReference type="ChEBI" id="CHEBI:28938"/>
        <dbReference type="EC" id="3.5.4.4"/>
    </reaction>
    <physiologicalReaction direction="left-to-right" evidence="7">
        <dbReference type="Rhea" id="RHEA:24409"/>
    </physiologicalReaction>
</comment>
<accession>A0A6N8ECB6</accession>
<dbReference type="PANTHER" id="PTHR30616:SF2">
    <property type="entry name" value="PURINE NUCLEOSIDE PHOSPHORYLASE LACC1"/>
    <property type="match status" value="1"/>
</dbReference>
<evidence type="ECO:0000256" key="6">
    <source>
        <dbReference type="ARBA" id="ARBA00022833"/>
    </source>
</evidence>
<keyword evidence="4" id="KW-0479">Metal-binding</keyword>
<keyword evidence="6" id="KW-0862">Zinc</keyword>
<dbReference type="GO" id="GO:0016787">
    <property type="term" value="F:hydrolase activity"/>
    <property type="evidence" value="ECO:0007669"/>
    <property type="project" value="UniProtKB-KW"/>
</dbReference>
<dbReference type="Gene3D" id="3.60.140.10">
    <property type="entry name" value="CNF1/YfiH-like putative cysteine hydrolases"/>
    <property type="match status" value="1"/>
</dbReference>
<dbReference type="EMBL" id="WNKT01000004">
    <property type="protein sequence ID" value="MTW20187.1"/>
    <property type="molecule type" value="Genomic_DNA"/>
</dbReference>
<evidence type="ECO:0000256" key="10">
    <source>
        <dbReference type="RuleBase" id="RU361274"/>
    </source>
</evidence>
<evidence type="ECO:0000256" key="1">
    <source>
        <dbReference type="ARBA" id="ARBA00000553"/>
    </source>
</evidence>
<comment type="similarity">
    <text evidence="2 10">Belongs to the purine nucleoside phosphorylase YfiH/LACC1 family.</text>
</comment>
<sequence>MELIEPDWPAPASVRACVTTRLGGVSQGAFASLNLGDHVGDDPERVARNREILCSHLGLPAAPLWLRQVHGRDVAMAECPTAPIPEADAAVASTPGVVCAVMTADCLPLLLCDDQGTRVSAVHAGWRGLAGGVLESAVAAMRVAPERLLVWMGPAIGPDAFEVGPEVRVSFIAEDPEAAAAFRPSPSAAQAEHWLADLFELARLRLARLGVERVYGGGDCTFSQPGRFFSYRRDGTTGRLASLIWLAPNDSDGS</sequence>
<gene>
    <name evidence="11" type="primary">pgeF</name>
    <name evidence="11" type="ORF">GJ668_03640</name>
</gene>
<dbReference type="InterPro" id="IPR038371">
    <property type="entry name" value="Cu_polyphenol_OxRdtase_sf"/>
</dbReference>
<protein>
    <recommendedName>
        <fullName evidence="10">Purine nucleoside phosphorylase</fullName>
    </recommendedName>
</protein>